<sequence>MVHITKLHFQHFNRIIVEVKNKNKLQIHAHKRN</sequence>
<dbReference type="AlphaFoldDB" id="A0A0A8ZRP8"/>
<organism evidence="1">
    <name type="scientific">Arundo donax</name>
    <name type="common">Giant reed</name>
    <name type="synonym">Donax arundinaceus</name>
    <dbReference type="NCBI Taxonomy" id="35708"/>
    <lineage>
        <taxon>Eukaryota</taxon>
        <taxon>Viridiplantae</taxon>
        <taxon>Streptophyta</taxon>
        <taxon>Embryophyta</taxon>
        <taxon>Tracheophyta</taxon>
        <taxon>Spermatophyta</taxon>
        <taxon>Magnoliopsida</taxon>
        <taxon>Liliopsida</taxon>
        <taxon>Poales</taxon>
        <taxon>Poaceae</taxon>
        <taxon>PACMAD clade</taxon>
        <taxon>Arundinoideae</taxon>
        <taxon>Arundineae</taxon>
        <taxon>Arundo</taxon>
    </lineage>
</organism>
<proteinExistence type="predicted"/>
<accession>A0A0A8ZRP8</accession>
<protein>
    <submittedName>
        <fullName evidence="1">Uncharacterized protein</fullName>
    </submittedName>
</protein>
<evidence type="ECO:0000313" key="1">
    <source>
        <dbReference type="EMBL" id="JAD42064.1"/>
    </source>
</evidence>
<name>A0A0A8ZRP8_ARUDO</name>
<reference evidence="1" key="2">
    <citation type="journal article" date="2015" name="Data Brief">
        <title>Shoot transcriptome of the giant reed, Arundo donax.</title>
        <authorList>
            <person name="Barrero R.A."/>
            <person name="Guerrero F.D."/>
            <person name="Moolhuijzen P."/>
            <person name="Goolsby J.A."/>
            <person name="Tidwell J."/>
            <person name="Bellgard S.E."/>
            <person name="Bellgard M.I."/>
        </authorList>
    </citation>
    <scope>NUCLEOTIDE SEQUENCE</scope>
    <source>
        <tissue evidence="1">Shoot tissue taken approximately 20 cm above the soil surface</tissue>
    </source>
</reference>
<reference evidence="1" key="1">
    <citation type="submission" date="2014-09" db="EMBL/GenBank/DDBJ databases">
        <authorList>
            <person name="Magalhaes I.L.F."/>
            <person name="Oliveira U."/>
            <person name="Santos F.R."/>
            <person name="Vidigal T.H.D.A."/>
            <person name="Brescovit A.D."/>
            <person name="Santos A.J."/>
        </authorList>
    </citation>
    <scope>NUCLEOTIDE SEQUENCE</scope>
    <source>
        <tissue evidence="1">Shoot tissue taken approximately 20 cm above the soil surface</tissue>
    </source>
</reference>
<dbReference type="EMBL" id="GBRH01255831">
    <property type="protein sequence ID" value="JAD42064.1"/>
    <property type="molecule type" value="Transcribed_RNA"/>
</dbReference>